<feature type="non-terminal residue" evidence="1">
    <location>
        <position position="39"/>
    </location>
</feature>
<comment type="caution">
    <text evidence="1">The sequence shown here is derived from an EMBL/GenBank/DDBJ whole genome shotgun (WGS) entry which is preliminary data.</text>
</comment>
<keyword evidence="2" id="KW-1185">Reference proteome</keyword>
<dbReference type="AlphaFoldDB" id="A0A392RPJ8"/>
<dbReference type="Proteomes" id="UP000265520">
    <property type="component" value="Unassembled WGS sequence"/>
</dbReference>
<reference evidence="1 2" key="1">
    <citation type="journal article" date="2018" name="Front. Plant Sci.">
        <title>Red Clover (Trifolium pratense) and Zigzag Clover (T. medium) - A Picture of Genomic Similarities and Differences.</title>
        <authorList>
            <person name="Dluhosova J."/>
            <person name="Istvanek J."/>
            <person name="Nedelnik J."/>
            <person name="Repkova J."/>
        </authorList>
    </citation>
    <scope>NUCLEOTIDE SEQUENCE [LARGE SCALE GENOMIC DNA]</scope>
    <source>
        <strain evidence="2">cv. 10/8</strain>
        <tissue evidence="1">Leaf</tissue>
    </source>
</reference>
<evidence type="ECO:0000313" key="1">
    <source>
        <dbReference type="EMBL" id="MCI38024.1"/>
    </source>
</evidence>
<sequence length="39" mass="4539">MYELCYCFDLKRKQLVQGMNFYLKVVTSIPGIDNHDANA</sequence>
<evidence type="ECO:0000313" key="2">
    <source>
        <dbReference type="Proteomes" id="UP000265520"/>
    </source>
</evidence>
<organism evidence="1 2">
    <name type="scientific">Trifolium medium</name>
    <dbReference type="NCBI Taxonomy" id="97028"/>
    <lineage>
        <taxon>Eukaryota</taxon>
        <taxon>Viridiplantae</taxon>
        <taxon>Streptophyta</taxon>
        <taxon>Embryophyta</taxon>
        <taxon>Tracheophyta</taxon>
        <taxon>Spermatophyta</taxon>
        <taxon>Magnoliopsida</taxon>
        <taxon>eudicotyledons</taxon>
        <taxon>Gunneridae</taxon>
        <taxon>Pentapetalae</taxon>
        <taxon>rosids</taxon>
        <taxon>fabids</taxon>
        <taxon>Fabales</taxon>
        <taxon>Fabaceae</taxon>
        <taxon>Papilionoideae</taxon>
        <taxon>50 kb inversion clade</taxon>
        <taxon>NPAAA clade</taxon>
        <taxon>Hologalegina</taxon>
        <taxon>IRL clade</taxon>
        <taxon>Trifolieae</taxon>
        <taxon>Trifolium</taxon>
    </lineage>
</organism>
<accession>A0A392RPJ8</accession>
<protein>
    <submittedName>
        <fullName evidence="1">Uncharacterized protein</fullName>
    </submittedName>
</protein>
<name>A0A392RPJ8_9FABA</name>
<proteinExistence type="predicted"/>
<dbReference type="EMBL" id="LXQA010251030">
    <property type="protein sequence ID" value="MCI38024.1"/>
    <property type="molecule type" value="Genomic_DNA"/>
</dbReference>